<proteinExistence type="predicted"/>
<reference evidence="3 4" key="1">
    <citation type="submission" date="2020-08" db="EMBL/GenBank/DDBJ databases">
        <title>Sequencing the genomes of 1000 actinobacteria strains.</title>
        <authorList>
            <person name="Klenk H.-P."/>
        </authorList>
    </citation>
    <scope>NUCLEOTIDE SEQUENCE [LARGE SCALE GENOMIC DNA]</scope>
    <source>
        <strain evidence="3 4">DSM 28796</strain>
    </source>
</reference>
<dbReference type="Proteomes" id="UP000588158">
    <property type="component" value="Unassembled WGS sequence"/>
</dbReference>
<name>A0A841AAF3_9MICO</name>
<dbReference type="AlphaFoldDB" id="A0A841AAF3"/>
<keyword evidence="2" id="KW-0812">Transmembrane</keyword>
<feature type="transmembrane region" description="Helical" evidence="2">
    <location>
        <begin position="33"/>
        <end position="58"/>
    </location>
</feature>
<sequence length="111" mass="11412">MNDTAPTTAPRAVDDDAPVPPGRPIRLEPTPPGLWRVLLGVVVALLAPFFGILIGSGIGSAEGGNRMDPLYWGFFIGGLIGALGLVAAGLGAMALIRHARAKGYAEDAEAH</sequence>
<dbReference type="RefSeq" id="WP_184323861.1">
    <property type="nucleotide sequence ID" value="NZ_JACHLZ010000001.1"/>
</dbReference>
<keyword evidence="4" id="KW-1185">Reference proteome</keyword>
<keyword evidence="2" id="KW-0472">Membrane</keyword>
<comment type="caution">
    <text evidence="3">The sequence shown here is derived from an EMBL/GenBank/DDBJ whole genome shotgun (WGS) entry which is preliminary data.</text>
</comment>
<evidence type="ECO:0000313" key="3">
    <source>
        <dbReference type="EMBL" id="MBB5830200.1"/>
    </source>
</evidence>
<gene>
    <name evidence="3" type="ORF">HNR70_000013</name>
</gene>
<feature type="compositionally biased region" description="Low complexity" evidence="1">
    <location>
        <begin position="1"/>
        <end position="11"/>
    </location>
</feature>
<evidence type="ECO:0000256" key="1">
    <source>
        <dbReference type="SAM" id="MobiDB-lite"/>
    </source>
</evidence>
<accession>A0A841AAF3</accession>
<dbReference type="EMBL" id="JACHLZ010000001">
    <property type="protein sequence ID" value="MBB5830200.1"/>
    <property type="molecule type" value="Genomic_DNA"/>
</dbReference>
<organism evidence="3 4">
    <name type="scientific">Brachybacterium aquaticum</name>
    <dbReference type="NCBI Taxonomy" id="1432564"/>
    <lineage>
        <taxon>Bacteria</taxon>
        <taxon>Bacillati</taxon>
        <taxon>Actinomycetota</taxon>
        <taxon>Actinomycetes</taxon>
        <taxon>Micrococcales</taxon>
        <taxon>Dermabacteraceae</taxon>
        <taxon>Brachybacterium</taxon>
    </lineage>
</organism>
<evidence type="ECO:0000256" key="2">
    <source>
        <dbReference type="SAM" id="Phobius"/>
    </source>
</evidence>
<evidence type="ECO:0000313" key="4">
    <source>
        <dbReference type="Proteomes" id="UP000588158"/>
    </source>
</evidence>
<feature type="region of interest" description="Disordered" evidence="1">
    <location>
        <begin position="1"/>
        <end position="26"/>
    </location>
</feature>
<feature type="transmembrane region" description="Helical" evidence="2">
    <location>
        <begin position="70"/>
        <end position="96"/>
    </location>
</feature>
<keyword evidence="2" id="KW-1133">Transmembrane helix</keyword>
<protein>
    <submittedName>
        <fullName evidence="3">Uncharacterized protein</fullName>
    </submittedName>
</protein>